<keyword evidence="1" id="KW-0233">DNA recombination</keyword>
<evidence type="ECO:0000256" key="1">
    <source>
        <dbReference type="ARBA" id="ARBA00023172"/>
    </source>
</evidence>
<dbReference type="InterPro" id="IPR011010">
    <property type="entry name" value="DNA_brk_join_enz"/>
</dbReference>
<keyword evidence="3" id="KW-1185">Reference proteome</keyword>
<dbReference type="GO" id="GO:0006310">
    <property type="term" value="P:DNA recombination"/>
    <property type="evidence" value="ECO:0007669"/>
    <property type="project" value="UniProtKB-KW"/>
</dbReference>
<dbReference type="GO" id="GO:0015074">
    <property type="term" value="P:DNA integration"/>
    <property type="evidence" value="ECO:0007669"/>
    <property type="project" value="InterPro"/>
</dbReference>
<accession>D6TVK5</accession>
<name>D6TVK5_KTERA</name>
<proteinExistence type="predicted"/>
<reference evidence="2 3" key="1">
    <citation type="journal article" date="2011" name="Stand. Genomic Sci.">
        <title>Non-contiguous finished genome sequence and contextual data of the filamentous soil bacterium Ktedonobacter racemifer type strain (SOSP1-21).</title>
        <authorList>
            <person name="Chang Y.J."/>
            <person name="Land M."/>
            <person name="Hauser L."/>
            <person name="Chertkov O."/>
            <person name="Del Rio T.G."/>
            <person name="Nolan M."/>
            <person name="Copeland A."/>
            <person name="Tice H."/>
            <person name="Cheng J.F."/>
            <person name="Lucas S."/>
            <person name="Han C."/>
            <person name="Goodwin L."/>
            <person name="Pitluck S."/>
            <person name="Ivanova N."/>
            <person name="Ovchinikova G."/>
            <person name="Pati A."/>
            <person name="Chen A."/>
            <person name="Palaniappan K."/>
            <person name="Mavromatis K."/>
            <person name="Liolios K."/>
            <person name="Brettin T."/>
            <person name="Fiebig A."/>
            <person name="Rohde M."/>
            <person name="Abt B."/>
            <person name="Goker M."/>
            <person name="Detter J.C."/>
            <person name="Woyke T."/>
            <person name="Bristow J."/>
            <person name="Eisen J.A."/>
            <person name="Markowitz V."/>
            <person name="Hugenholtz P."/>
            <person name="Kyrpides N.C."/>
            <person name="Klenk H.P."/>
            <person name="Lapidus A."/>
        </authorList>
    </citation>
    <scope>NUCLEOTIDE SEQUENCE [LARGE SCALE GENOMIC DNA]</scope>
    <source>
        <strain evidence="3">DSM 44963</strain>
    </source>
</reference>
<dbReference type="InterPro" id="IPR013762">
    <property type="entry name" value="Integrase-like_cat_sf"/>
</dbReference>
<gene>
    <name evidence="2" type="ORF">Krac_6628</name>
</gene>
<dbReference type="EMBL" id="ADVG01000003">
    <property type="protein sequence ID" value="EFH85408.1"/>
    <property type="molecule type" value="Genomic_DNA"/>
</dbReference>
<dbReference type="OrthoDB" id="568347at2"/>
<dbReference type="Proteomes" id="UP000004508">
    <property type="component" value="Unassembled WGS sequence"/>
</dbReference>
<protein>
    <recommendedName>
        <fullName evidence="4">Integrase family protein</fullName>
    </recommendedName>
</protein>
<dbReference type="Gene3D" id="1.10.443.10">
    <property type="entry name" value="Intergrase catalytic core"/>
    <property type="match status" value="1"/>
</dbReference>
<comment type="caution">
    <text evidence="2">The sequence shown here is derived from an EMBL/GenBank/DDBJ whole genome shotgun (WGS) entry which is preliminary data.</text>
</comment>
<dbReference type="InParanoid" id="D6TVK5"/>
<dbReference type="STRING" id="485913.Krac_6628"/>
<evidence type="ECO:0008006" key="4">
    <source>
        <dbReference type="Google" id="ProtNLM"/>
    </source>
</evidence>
<dbReference type="SUPFAM" id="SSF56349">
    <property type="entry name" value="DNA breaking-rejoining enzymes"/>
    <property type="match status" value="2"/>
</dbReference>
<dbReference type="GO" id="GO:0003677">
    <property type="term" value="F:DNA binding"/>
    <property type="evidence" value="ECO:0007669"/>
    <property type="project" value="InterPro"/>
</dbReference>
<evidence type="ECO:0000313" key="3">
    <source>
        <dbReference type="Proteomes" id="UP000004508"/>
    </source>
</evidence>
<dbReference type="AlphaFoldDB" id="D6TVK5"/>
<evidence type="ECO:0000313" key="2">
    <source>
        <dbReference type="EMBL" id="EFH85408.1"/>
    </source>
</evidence>
<organism evidence="2 3">
    <name type="scientific">Ktedonobacter racemifer DSM 44963</name>
    <dbReference type="NCBI Taxonomy" id="485913"/>
    <lineage>
        <taxon>Bacteria</taxon>
        <taxon>Bacillati</taxon>
        <taxon>Chloroflexota</taxon>
        <taxon>Ktedonobacteria</taxon>
        <taxon>Ktedonobacterales</taxon>
        <taxon>Ktedonobacteraceae</taxon>
        <taxon>Ktedonobacter</taxon>
    </lineage>
</organism>
<sequence length="520" mass="59393">MNKQSEENSFHTSSIHNIRDGIPHEAILDRVFQDGVRHLAYDPFARLALTIHYYCGTRATETLDLHLFCVLEDQDGHAYLLIPRGKAKQERPFPIIELGMGRLLEYMDEVIKLRLAPDGTSRTLGQTNFRYLEDDPERARDWQYLFDRVPSLQNIKHRGRLSTTRVAQTLQEAILIAAKRDPSGLFQPETYQPACSHRRQKGQRCLYFAAQEGITACPRCRSTLSGYLGTRCRHTLEADFVCDGVAQPGELFCPKCDSPLADFVPITTHIFRHNSVSRAHRAGVSVAQNMRLHGHQTLPMHLRYLHLLLEDTTNEVRQIFAEKRLRDVRQILGSTGGKIVEGGIAYTVSLEHYLGITLQRALKRRTYGIWGGFWAGALAQRGIASPLSVEDEIVIPEDTYEHTVAQYWYEALGLAISEIAFEQITKRKWHAEVPPFLDRHKIEDLVQFHLHHVADSFKSALGQRLMETDILEQRRFLDDLAEKLRPWWEHLGTIDQLVEMFAPGGGHAFQKQLPPTEPAP</sequence>
<dbReference type="RefSeq" id="WP_007917664.1">
    <property type="nucleotide sequence ID" value="NZ_ADVG01000003.1"/>
</dbReference>